<dbReference type="AlphaFoldDB" id="A0A0F3PBY2"/>
<dbReference type="PATRIC" id="fig|1359175.3.peg.2018"/>
<accession>A0A0F3PBY2</accession>
<protein>
    <recommendedName>
        <fullName evidence="3">IS5 family transposase ISOt6</fullName>
    </recommendedName>
</protein>
<sequence>MNKNIIGMLKQFKIIADKYRDRRKRYGLSLI</sequence>
<name>A0A0F3PBY2_ORITS</name>
<comment type="caution">
    <text evidence="1">The sequence shown here is derived from an EMBL/GenBank/DDBJ whole genome shotgun (WGS) entry which is preliminary data.</text>
</comment>
<proteinExistence type="predicted"/>
<dbReference type="EMBL" id="LAOA01000004">
    <property type="protein sequence ID" value="KJV77452.1"/>
    <property type="molecule type" value="Genomic_DNA"/>
</dbReference>
<reference evidence="1 2" key="1">
    <citation type="submission" date="2015-01" db="EMBL/GenBank/DDBJ databases">
        <title>Genome Sequencing of Rickettsiales.</title>
        <authorList>
            <person name="Daugherty S.C."/>
            <person name="Su Q."/>
            <person name="Abolude K."/>
            <person name="Beier-Sexton M."/>
            <person name="Carlyon J.A."/>
            <person name="Carter R."/>
            <person name="Day N.P."/>
            <person name="Dumler S.J."/>
            <person name="Dyachenko V."/>
            <person name="Godinez A."/>
            <person name="Kurtti T.J."/>
            <person name="Lichay M."/>
            <person name="Mullins K.E."/>
            <person name="Ott S."/>
            <person name="Pappas-Brown V."/>
            <person name="Paris D.H."/>
            <person name="Patel P."/>
            <person name="Richards A.L."/>
            <person name="Sadzewicz L."/>
            <person name="Sears K."/>
            <person name="Seidman D."/>
            <person name="Sengamalay N."/>
            <person name="Stenos J."/>
            <person name="Tallon L.J."/>
            <person name="Vincent G."/>
            <person name="Fraser C.M."/>
            <person name="Munderloh U."/>
            <person name="Dunning-Hotopp J.C."/>
        </authorList>
    </citation>
    <scope>NUCLEOTIDE SEQUENCE [LARGE SCALE GENOMIC DNA]</scope>
    <source>
        <strain evidence="1 2">TA716</strain>
    </source>
</reference>
<organism evidence="1 2">
    <name type="scientific">Orientia tsutsugamushi str. TA716</name>
    <dbReference type="NCBI Taxonomy" id="1359175"/>
    <lineage>
        <taxon>Bacteria</taxon>
        <taxon>Pseudomonadati</taxon>
        <taxon>Pseudomonadota</taxon>
        <taxon>Alphaproteobacteria</taxon>
        <taxon>Rickettsiales</taxon>
        <taxon>Rickettsiaceae</taxon>
        <taxon>Rickettsieae</taxon>
        <taxon>Orientia</taxon>
    </lineage>
</organism>
<evidence type="ECO:0008006" key="3">
    <source>
        <dbReference type="Google" id="ProtNLM"/>
    </source>
</evidence>
<gene>
    <name evidence="1" type="ORF">OTSTA716_0200</name>
</gene>
<evidence type="ECO:0000313" key="2">
    <source>
        <dbReference type="Proteomes" id="UP000033671"/>
    </source>
</evidence>
<evidence type="ECO:0000313" key="1">
    <source>
        <dbReference type="EMBL" id="KJV77452.1"/>
    </source>
</evidence>
<dbReference type="Proteomes" id="UP000033671">
    <property type="component" value="Unassembled WGS sequence"/>
</dbReference>